<evidence type="ECO:0000259" key="4">
    <source>
        <dbReference type="PROSITE" id="PS50949"/>
    </source>
</evidence>
<dbReference type="SMART" id="SM00895">
    <property type="entry name" value="FCD"/>
    <property type="match status" value="1"/>
</dbReference>
<dbReference type="OrthoDB" id="5450856at2"/>
<dbReference type="Proteomes" id="UP000016895">
    <property type="component" value="Chromosome 1"/>
</dbReference>
<reference evidence="5 6" key="1">
    <citation type="journal article" date="2013" name="ISME J.">
        <title>Comparative genomics of pathogenic lineages of Vibrio nigripulchritudo identifies virulence-associated traits.</title>
        <authorList>
            <person name="Goudenege D."/>
            <person name="Labreuche Y."/>
            <person name="Krin E."/>
            <person name="Ansquer D."/>
            <person name="Mangenot S."/>
            <person name="Calteau A."/>
            <person name="Medigue C."/>
            <person name="Mazel D."/>
            <person name="Polz M.F."/>
            <person name="Le Roux F."/>
        </authorList>
    </citation>
    <scope>NUCLEOTIDE SEQUENCE [LARGE SCALE GENOMIC DNA]</scope>
    <source>
        <strain evidence="6">SnF1</strain>
    </source>
</reference>
<dbReference type="AlphaFoldDB" id="U4KE01"/>
<dbReference type="GO" id="GO:0003700">
    <property type="term" value="F:DNA-binding transcription factor activity"/>
    <property type="evidence" value="ECO:0007669"/>
    <property type="project" value="InterPro"/>
</dbReference>
<feature type="domain" description="HTH gntR-type" evidence="4">
    <location>
        <begin position="18"/>
        <end position="88"/>
    </location>
</feature>
<evidence type="ECO:0000313" key="5">
    <source>
        <dbReference type="EMBL" id="CCO57123.1"/>
    </source>
</evidence>
<dbReference type="SUPFAM" id="SSF48008">
    <property type="entry name" value="GntR ligand-binding domain-like"/>
    <property type="match status" value="1"/>
</dbReference>
<dbReference type="PROSITE" id="PS50949">
    <property type="entry name" value="HTH_GNTR"/>
    <property type="match status" value="1"/>
</dbReference>
<evidence type="ECO:0000256" key="2">
    <source>
        <dbReference type="ARBA" id="ARBA00023125"/>
    </source>
</evidence>
<dbReference type="PANTHER" id="PTHR43537">
    <property type="entry name" value="TRANSCRIPTIONAL REGULATOR, GNTR FAMILY"/>
    <property type="match status" value="1"/>
</dbReference>
<dbReference type="Pfam" id="PF00392">
    <property type="entry name" value="GntR"/>
    <property type="match status" value="1"/>
</dbReference>
<evidence type="ECO:0000313" key="6">
    <source>
        <dbReference type="Proteomes" id="UP000016895"/>
    </source>
</evidence>
<dbReference type="EMBL" id="FO203526">
    <property type="protein sequence ID" value="CCO57123.1"/>
    <property type="molecule type" value="Genomic_DNA"/>
</dbReference>
<keyword evidence="6" id="KW-1185">Reference proteome</keyword>
<dbReference type="Gene3D" id="1.20.120.530">
    <property type="entry name" value="GntR ligand-binding domain-like"/>
    <property type="match status" value="1"/>
</dbReference>
<organism evidence="5 6">
    <name type="scientific">Vibrio nigripulchritudo</name>
    <dbReference type="NCBI Taxonomy" id="28173"/>
    <lineage>
        <taxon>Bacteria</taxon>
        <taxon>Pseudomonadati</taxon>
        <taxon>Pseudomonadota</taxon>
        <taxon>Gammaproteobacteria</taxon>
        <taxon>Vibrionales</taxon>
        <taxon>Vibrionaceae</taxon>
        <taxon>Vibrio</taxon>
    </lineage>
</organism>
<proteinExistence type="predicted"/>
<dbReference type="Pfam" id="PF07729">
    <property type="entry name" value="FCD"/>
    <property type="match status" value="1"/>
</dbReference>
<dbReference type="PATRIC" id="fig|1260221.3.peg.928"/>
<dbReference type="RefSeq" id="WP_022550130.1">
    <property type="nucleotide sequence ID" value="NC_022528.1"/>
</dbReference>
<accession>U4KE01</accession>
<dbReference type="GO" id="GO:0003677">
    <property type="term" value="F:DNA binding"/>
    <property type="evidence" value="ECO:0007669"/>
    <property type="project" value="UniProtKB-KW"/>
</dbReference>
<dbReference type="PRINTS" id="PR00035">
    <property type="entry name" value="HTHGNTR"/>
</dbReference>
<protein>
    <submittedName>
        <fullName evidence="5">Putative Transcriptional regulator, GntR family</fullName>
    </submittedName>
</protein>
<keyword evidence="1" id="KW-0805">Transcription regulation</keyword>
<dbReference type="InterPro" id="IPR036388">
    <property type="entry name" value="WH-like_DNA-bd_sf"/>
</dbReference>
<dbReference type="Gene3D" id="1.10.10.10">
    <property type="entry name" value="Winged helix-like DNA-binding domain superfamily/Winged helix DNA-binding domain"/>
    <property type="match status" value="1"/>
</dbReference>
<dbReference type="InterPro" id="IPR011711">
    <property type="entry name" value="GntR_C"/>
</dbReference>
<dbReference type="InterPro" id="IPR000524">
    <property type="entry name" value="Tscrpt_reg_HTH_GntR"/>
</dbReference>
<dbReference type="InterPro" id="IPR036390">
    <property type="entry name" value="WH_DNA-bd_sf"/>
</dbReference>
<dbReference type="SUPFAM" id="SSF46785">
    <property type="entry name" value="Winged helix' DNA-binding domain"/>
    <property type="match status" value="1"/>
</dbReference>
<keyword evidence="3" id="KW-0804">Transcription</keyword>
<gene>
    <name evidence="5" type="ORF">VIBNI_A0967</name>
</gene>
<dbReference type="KEGG" id="vni:VIBNI_A0967"/>
<dbReference type="STRING" id="28173.VIBNI_A0967"/>
<dbReference type="PANTHER" id="PTHR43537:SF5">
    <property type="entry name" value="UXU OPERON TRANSCRIPTIONAL REGULATOR"/>
    <property type="match status" value="1"/>
</dbReference>
<evidence type="ECO:0000256" key="1">
    <source>
        <dbReference type="ARBA" id="ARBA00023015"/>
    </source>
</evidence>
<name>U4KE01_9VIBR</name>
<dbReference type="InterPro" id="IPR008920">
    <property type="entry name" value="TF_FadR/GntR_C"/>
</dbReference>
<evidence type="ECO:0000256" key="3">
    <source>
        <dbReference type="ARBA" id="ARBA00023163"/>
    </source>
</evidence>
<sequence>MIATSKSLGTPRIKATKRKRSDIISEEVKRWVVAEGMVTGDRLPLERELTEMFDCAKGTLREALKSLEVQGLIKIKTGPNGGAVLAEVSFERTTELMRNYLHFQNLSIQQIYQFRKIIEVEMVVMLVGHLSEEDFIELEKNIGTCSCGAHTQHIHQQILTRNTELDFHALLAKFCPNPLLSFQCRFLSELLRDHILIRTDIPHIIDEFASANLDYHKKLVDALREENHQQVRKLMVEHIESAERYTQILEGVVSEELLLSKTIN</sequence>
<keyword evidence="2" id="KW-0238">DNA-binding</keyword>